<dbReference type="KEGG" id="bmic:BMR1_01G02700"/>
<name>I7J8T1_BABMR</name>
<gene>
    <name evidence="2" type="ORF">BMR1_01G02700</name>
</gene>
<dbReference type="VEuPathDB" id="PiroplasmaDB:BMR1_01G02700"/>
<evidence type="ECO:0000259" key="1">
    <source>
        <dbReference type="PROSITE" id="PS51644"/>
    </source>
</evidence>
<evidence type="ECO:0000313" key="3">
    <source>
        <dbReference type="Proteomes" id="UP000002899"/>
    </source>
</evidence>
<dbReference type="AlphaFoldDB" id="I7J8T1"/>
<keyword evidence="3" id="KW-1185">Reference proteome</keyword>
<proteinExistence type="predicted"/>
<dbReference type="InterPro" id="IPR041966">
    <property type="entry name" value="LOTUS-like"/>
</dbReference>
<dbReference type="EMBL" id="FO082871">
    <property type="protein sequence ID" value="CCF72994.1"/>
    <property type="molecule type" value="Genomic_DNA"/>
</dbReference>
<dbReference type="OrthoDB" id="369831at2759"/>
<protein>
    <recommendedName>
        <fullName evidence="1">HTH OST-type domain-containing protein</fullName>
    </recommendedName>
</protein>
<dbReference type="PROSITE" id="PS51644">
    <property type="entry name" value="HTH_OST"/>
    <property type="match status" value="1"/>
</dbReference>
<dbReference type="OMA" id="NEWAILI"/>
<dbReference type="Pfam" id="PF12872">
    <property type="entry name" value="OST-HTH"/>
    <property type="match status" value="1"/>
</dbReference>
<accession>I7J8T1</accession>
<reference evidence="2 3" key="3">
    <citation type="journal article" date="2016" name="Sci. Rep.">
        <title>Genome-wide diversity and gene expression profiling of Babesia microti isolates identify polymorphic genes that mediate host-pathogen interactions.</title>
        <authorList>
            <person name="Silva J.C."/>
            <person name="Cornillot E."/>
            <person name="McCracken C."/>
            <person name="Usmani-Brown S."/>
            <person name="Dwivedi A."/>
            <person name="Ifeonu O.O."/>
            <person name="Crabtree J."/>
            <person name="Gotia H.T."/>
            <person name="Virji A.Z."/>
            <person name="Reynes C."/>
            <person name="Colinge J."/>
            <person name="Kumar V."/>
            <person name="Lawres L."/>
            <person name="Pazzi J.E."/>
            <person name="Pablo J.V."/>
            <person name="Hung C."/>
            <person name="Brancato J."/>
            <person name="Kumari P."/>
            <person name="Orvis J."/>
            <person name="Tretina K."/>
            <person name="Chibucos M."/>
            <person name="Ott S."/>
            <person name="Sadzewicz L."/>
            <person name="Sengamalay N."/>
            <person name="Shetty A.C."/>
            <person name="Su Q."/>
            <person name="Tallon L."/>
            <person name="Fraser C.M."/>
            <person name="Frutos R."/>
            <person name="Molina D.M."/>
            <person name="Krause P.J."/>
            <person name="Ben Mamoun C."/>
        </authorList>
    </citation>
    <scope>NUCLEOTIDE SEQUENCE [LARGE SCALE GENOMIC DNA]</scope>
    <source>
        <strain evidence="2 3">RI</strain>
    </source>
</reference>
<dbReference type="RefSeq" id="XP_012647603.1">
    <property type="nucleotide sequence ID" value="XM_012792149.1"/>
</dbReference>
<dbReference type="InterPro" id="IPR025677">
    <property type="entry name" value="OST-HTH-assoc_dom"/>
</dbReference>
<dbReference type="InterPro" id="IPR056022">
    <property type="entry name" value="DUF7602"/>
</dbReference>
<dbReference type="Gene3D" id="3.30.420.610">
    <property type="entry name" value="LOTUS domain-like"/>
    <property type="match status" value="1"/>
</dbReference>
<dbReference type="Pfam" id="PF14418">
    <property type="entry name" value="OHA"/>
    <property type="match status" value="1"/>
</dbReference>
<evidence type="ECO:0000313" key="2">
    <source>
        <dbReference type="EMBL" id="CCF72994.1"/>
    </source>
</evidence>
<dbReference type="GeneID" id="24423610"/>
<organism evidence="2 3">
    <name type="scientific">Babesia microti (strain RI)</name>
    <dbReference type="NCBI Taxonomy" id="1133968"/>
    <lineage>
        <taxon>Eukaryota</taxon>
        <taxon>Sar</taxon>
        <taxon>Alveolata</taxon>
        <taxon>Apicomplexa</taxon>
        <taxon>Aconoidasida</taxon>
        <taxon>Piroplasmida</taxon>
        <taxon>Babesiidae</taxon>
        <taxon>Babesia</taxon>
    </lineage>
</organism>
<sequence length="309" mass="35599">MNEMGNFENVVAMSDVVYKIITTLYDDEIIPTIHEVRRRLGKLKYGTISGKFLIKICKSNIHNRFNIVKSQVFNPNAADVQNNLQLNLVILLKSKPIYPWFYPTTITPFEIKLIFDYIINSFSDTNKFGNGGRYLFAEGIKKNGPEELRNLSLGKLIKIVQAAIDLKILTYEENKLIPVYMCKTTSIGFLNRQSQSLDNLDTNFTSIYTIKQRILNLLDNYNIIQDYSEVCKDENNKTMIGIPLCRLPIEYKLTYGERLDYSTLGYSKLADFIKEQIKECKFVSLVYNQCIVTKKITEDSIEPKGCVIN</sequence>
<dbReference type="Proteomes" id="UP000002899">
    <property type="component" value="Chromosome I"/>
</dbReference>
<dbReference type="Pfam" id="PF24549">
    <property type="entry name" value="DUF7602"/>
    <property type="match status" value="1"/>
</dbReference>
<feature type="domain" description="HTH OST-type" evidence="1">
    <location>
        <begin position="206"/>
        <end position="296"/>
    </location>
</feature>
<dbReference type="InterPro" id="IPR025605">
    <property type="entry name" value="OST-HTH/LOTUS_dom"/>
</dbReference>
<reference evidence="2 3" key="2">
    <citation type="journal article" date="2013" name="PLoS ONE">
        <title>Whole genome mapping and re-organization of the nuclear and mitochondrial genomes of Babesia microti isolates.</title>
        <authorList>
            <person name="Cornillot E."/>
            <person name="Dassouli A."/>
            <person name="Garg A."/>
            <person name="Pachikara N."/>
            <person name="Randazzo S."/>
            <person name="Depoix D."/>
            <person name="Carcy B."/>
            <person name="Delbecq S."/>
            <person name="Frutos R."/>
            <person name="Silva J.C."/>
            <person name="Sutton R."/>
            <person name="Krause P.J."/>
            <person name="Mamoun C.B."/>
        </authorList>
    </citation>
    <scope>NUCLEOTIDE SEQUENCE [LARGE SCALE GENOMIC DNA]</scope>
    <source>
        <strain evidence="2 3">RI</strain>
    </source>
</reference>
<reference evidence="2 3" key="1">
    <citation type="journal article" date="2012" name="Nucleic Acids Res.">
        <title>Sequencing of the smallest Apicomplexan genome from the human pathogen Babesia microti.</title>
        <authorList>
            <person name="Cornillot E."/>
            <person name="Hadj-Kaddour K."/>
            <person name="Dassouli A."/>
            <person name="Noel B."/>
            <person name="Ranwez V."/>
            <person name="Vacherie B."/>
            <person name="Augagneur Y."/>
            <person name="Bres V."/>
            <person name="Duclos A."/>
            <person name="Randazzo S."/>
            <person name="Carcy B."/>
            <person name="Debierre-Grockiego F."/>
            <person name="Delbecq S."/>
            <person name="Moubri-Menage K."/>
            <person name="Shams-Eldin H."/>
            <person name="Usmani-Brown S."/>
            <person name="Bringaud F."/>
            <person name="Wincker P."/>
            <person name="Vivares C.P."/>
            <person name="Schwarz R.T."/>
            <person name="Schetters T.P."/>
            <person name="Krause P.J."/>
            <person name="Gorenflot A."/>
            <person name="Berry V."/>
            <person name="Barbe V."/>
            <person name="Ben Mamoun C."/>
        </authorList>
    </citation>
    <scope>NUCLEOTIDE SEQUENCE [LARGE SCALE GENOMIC DNA]</scope>
    <source>
        <strain evidence="2 3">RI</strain>
    </source>
</reference>